<proteinExistence type="predicted"/>
<accession>A0ABQ8FXC7</accession>
<gene>
    <name evidence="1" type="ORF">B0J12DRAFT_305831</name>
</gene>
<evidence type="ECO:0000313" key="2">
    <source>
        <dbReference type="Proteomes" id="UP000774617"/>
    </source>
</evidence>
<reference evidence="1 2" key="1">
    <citation type="journal article" date="2021" name="Nat. Commun.">
        <title>Genetic determinants of endophytism in the Arabidopsis root mycobiome.</title>
        <authorList>
            <person name="Mesny F."/>
            <person name="Miyauchi S."/>
            <person name="Thiergart T."/>
            <person name="Pickel B."/>
            <person name="Atanasova L."/>
            <person name="Karlsson M."/>
            <person name="Huettel B."/>
            <person name="Barry K.W."/>
            <person name="Haridas S."/>
            <person name="Chen C."/>
            <person name="Bauer D."/>
            <person name="Andreopoulos W."/>
            <person name="Pangilinan J."/>
            <person name="LaButti K."/>
            <person name="Riley R."/>
            <person name="Lipzen A."/>
            <person name="Clum A."/>
            <person name="Drula E."/>
            <person name="Henrissat B."/>
            <person name="Kohler A."/>
            <person name="Grigoriev I.V."/>
            <person name="Martin F.M."/>
            <person name="Hacquard S."/>
        </authorList>
    </citation>
    <scope>NUCLEOTIDE SEQUENCE [LARGE SCALE GENOMIC DNA]</scope>
    <source>
        <strain evidence="1 2">MPI-SDFR-AT-0080</strain>
    </source>
</reference>
<dbReference type="EMBL" id="JAGTJR010000040">
    <property type="protein sequence ID" value="KAH7032389.1"/>
    <property type="molecule type" value="Genomic_DNA"/>
</dbReference>
<sequence>MPILKKLLTTTAAGAAAFAAGWKLYTRESHFVPISPSTPSYLSWAALLRARNPSDNPPACLDHCVRRVPLADLKSNDLETLTRDFCAGVWSGVGFEVQRQYLARKYRALPGREDHLWEKKELRESDYKVGTKIVDHFEVVERAPGKVAVRCGDSPLKTGPRPSDGIFSLEVDIDDKFATFHMKSYLFNSTPDGKVPPQLPRWFNFLHREYAKLWMETSVRKLLK</sequence>
<name>A0ABQ8FXC7_9PEZI</name>
<organism evidence="1 2">
    <name type="scientific">Macrophomina phaseolina</name>
    <dbReference type="NCBI Taxonomy" id="35725"/>
    <lineage>
        <taxon>Eukaryota</taxon>
        <taxon>Fungi</taxon>
        <taxon>Dikarya</taxon>
        <taxon>Ascomycota</taxon>
        <taxon>Pezizomycotina</taxon>
        <taxon>Dothideomycetes</taxon>
        <taxon>Dothideomycetes incertae sedis</taxon>
        <taxon>Botryosphaeriales</taxon>
        <taxon>Botryosphaeriaceae</taxon>
        <taxon>Macrophomina</taxon>
    </lineage>
</organism>
<evidence type="ECO:0000313" key="1">
    <source>
        <dbReference type="EMBL" id="KAH7032389.1"/>
    </source>
</evidence>
<dbReference type="Proteomes" id="UP000774617">
    <property type="component" value="Unassembled WGS sequence"/>
</dbReference>
<protein>
    <submittedName>
        <fullName evidence="1">Uncharacterized protein</fullName>
    </submittedName>
</protein>
<keyword evidence="2" id="KW-1185">Reference proteome</keyword>
<comment type="caution">
    <text evidence="1">The sequence shown here is derived from an EMBL/GenBank/DDBJ whole genome shotgun (WGS) entry which is preliminary data.</text>
</comment>